<reference evidence="2" key="1">
    <citation type="journal article" date="2023" name="Mol. Phylogenet. Evol.">
        <title>Genome-scale phylogeny and comparative genomics of the fungal order Sordariales.</title>
        <authorList>
            <person name="Hensen N."/>
            <person name="Bonometti L."/>
            <person name="Westerberg I."/>
            <person name="Brannstrom I.O."/>
            <person name="Guillou S."/>
            <person name="Cros-Aarteil S."/>
            <person name="Calhoun S."/>
            <person name="Haridas S."/>
            <person name="Kuo A."/>
            <person name="Mondo S."/>
            <person name="Pangilinan J."/>
            <person name="Riley R."/>
            <person name="LaButti K."/>
            <person name="Andreopoulos B."/>
            <person name="Lipzen A."/>
            <person name="Chen C."/>
            <person name="Yan M."/>
            <person name="Daum C."/>
            <person name="Ng V."/>
            <person name="Clum A."/>
            <person name="Steindorff A."/>
            <person name="Ohm R.A."/>
            <person name="Martin F."/>
            <person name="Silar P."/>
            <person name="Natvig D.O."/>
            <person name="Lalanne C."/>
            <person name="Gautier V."/>
            <person name="Ament-Velasquez S.L."/>
            <person name="Kruys A."/>
            <person name="Hutchinson M.I."/>
            <person name="Powell A.J."/>
            <person name="Barry K."/>
            <person name="Miller A.N."/>
            <person name="Grigoriev I.V."/>
            <person name="Debuchy R."/>
            <person name="Gladieux P."/>
            <person name="Hiltunen Thoren M."/>
            <person name="Johannesson H."/>
        </authorList>
    </citation>
    <scope>NUCLEOTIDE SEQUENCE</scope>
    <source>
        <strain evidence="2">CBS 333.67</strain>
    </source>
</reference>
<evidence type="ECO:0008006" key="4">
    <source>
        <dbReference type="Google" id="ProtNLM"/>
    </source>
</evidence>
<comment type="caution">
    <text evidence="2">The sequence shown here is derived from an EMBL/GenBank/DDBJ whole genome shotgun (WGS) entry which is preliminary data.</text>
</comment>
<dbReference type="AlphaFoldDB" id="A0AAJ0H500"/>
<reference evidence="2" key="2">
    <citation type="submission" date="2023-06" db="EMBL/GenBank/DDBJ databases">
        <authorList>
            <consortium name="Lawrence Berkeley National Laboratory"/>
            <person name="Mondo S.J."/>
            <person name="Hensen N."/>
            <person name="Bonometti L."/>
            <person name="Westerberg I."/>
            <person name="Brannstrom I.O."/>
            <person name="Guillou S."/>
            <person name="Cros-Aarteil S."/>
            <person name="Calhoun S."/>
            <person name="Haridas S."/>
            <person name="Kuo A."/>
            <person name="Pangilinan J."/>
            <person name="Riley R."/>
            <person name="Labutti K."/>
            <person name="Andreopoulos B."/>
            <person name="Lipzen A."/>
            <person name="Chen C."/>
            <person name="Yanf M."/>
            <person name="Daum C."/>
            <person name="Ng V."/>
            <person name="Clum A."/>
            <person name="Steindorff A."/>
            <person name="Ohm R."/>
            <person name="Martin F."/>
            <person name="Silar P."/>
            <person name="Natvig D."/>
            <person name="Lalanne C."/>
            <person name="Gautier V."/>
            <person name="Ament-Velasquez S.L."/>
            <person name="Kruys A."/>
            <person name="Hutchinson M.I."/>
            <person name="Powell A.J."/>
            <person name="Barry K."/>
            <person name="Miller A.N."/>
            <person name="Grigoriev I.V."/>
            <person name="Debuchy R."/>
            <person name="Gladieux P."/>
            <person name="Thoren M.H."/>
            <person name="Johannesson H."/>
        </authorList>
    </citation>
    <scope>NUCLEOTIDE SEQUENCE</scope>
    <source>
        <strain evidence="2">CBS 333.67</strain>
    </source>
</reference>
<accession>A0AAJ0H500</accession>
<protein>
    <recommendedName>
        <fullName evidence="4">Kelch repeat-containing protein</fullName>
    </recommendedName>
</protein>
<dbReference type="GeneID" id="87883305"/>
<dbReference type="EMBL" id="JAUDZG010000001">
    <property type="protein sequence ID" value="KAK3311595.1"/>
    <property type="molecule type" value="Genomic_DNA"/>
</dbReference>
<feature type="signal peptide" evidence="1">
    <location>
        <begin position="1"/>
        <end position="26"/>
    </location>
</feature>
<name>A0AAJ0H500_9PEZI</name>
<dbReference type="Proteomes" id="UP001273166">
    <property type="component" value="Unassembled WGS sequence"/>
</dbReference>
<dbReference type="SUPFAM" id="SSF117281">
    <property type="entry name" value="Kelch motif"/>
    <property type="match status" value="1"/>
</dbReference>
<dbReference type="InterPro" id="IPR011043">
    <property type="entry name" value="Gal_Oxase/kelch_b-propeller"/>
</dbReference>
<evidence type="ECO:0000313" key="3">
    <source>
        <dbReference type="Proteomes" id="UP001273166"/>
    </source>
</evidence>
<gene>
    <name evidence="2" type="ORF">B0T15DRAFT_389206</name>
</gene>
<dbReference type="SUPFAM" id="SSF50965">
    <property type="entry name" value="Galactose oxidase, central domain"/>
    <property type="match status" value="1"/>
</dbReference>
<evidence type="ECO:0000256" key="1">
    <source>
        <dbReference type="SAM" id="SignalP"/>
    </source>
</evidence>
<proteinExistence type="predicted"/>
<keyword evidence="1" id="KW-0732">Signal</keyword>
<dbReference type="InterPro" id="IPR015915">
    <property type="entry name" value="Kelch-typ_b-propeller"/>
</dbReference>
<feature type="chain" id="PRO_5042477812" description="Kelch repeat-containing protein" evidence="1">
    <location>
        <begin position="27"/>
        <end position="416"/>
    </location>
</feature>
<keyword evidence="3" id="KW-1185">Reference proteome</keyword>
<evidence type="ECO:0000313" key="2">
    <source>
        <dbReference type="EMBL" id="KAK3311595.1"/>
    </source>
</evidence>
<organism evidence="2 3">
    <name type="scientific">Chaetomium strumarium</name>
    <dbReference type="NCBI Taxonomy" id="1170767"/>
    <lineage>
        <taxon>Eukaryota</taxon>
        <taxon>Fungi</taxon>
        <taxon>Dikarya</taxon>
        <taxon>Ascomycota</taxon>
        <taxon>Pezizomycotina</taxon>
        <taxon>Sordariomycetes</taxon>
        <taxon>Sordariomycetidae</taxon>
        <taxon>Sordariales</taxon>
        <taxon>Chaetomiaceae</taxon>
        <taxon>Chaetomium</taxon>
    </lineage>
</organism>
<dbReference type="RefSeq" id="XP_062727375.1">
    <property type="nucleotide sequence ID" value="XM_062864476.1"/>
</dbReference>
<sequence>MRSGRLGSGLAALFGLGSVAVVGVAGLSDAPTVDNFIRRGTQSATVIGNYVYIDGGEISQYSDGTAILGRTSNQVNSTLSIDLSKSWTTSDVAFKIIERPWWSKACQAIWTNHDEGTFYVWGGKWIWGMNMTENQLWKFTPDGNGGGGWAVEEPTNANLFKGLHQSEFGAYASSNDTGFYIGGIASGWTELYRARNQVLPGMVTYDMKSKVWDNGTTAFSPFTTLAGAAAHYIPTFGPNGLVMVFGGSSHSVVGEPDWSAARSWDFRNLTFFDPRSKKQYWQATTGDIPPDAPRAFFCVAGFPNSDGGYEIFLSGGSNQRTQVQYQDAYVLSLPGFVWRKAADSPGGARSWHNCLSVGKRQVLSIGGWTGDWTKKDAYAQGLKLFDMTEMTWKDSYDATVAMYERNADLKSWYTNG</sequence>